<proteinExistence type="predicted"/>
<organism evidence="1">
    <name type="scientific">Anguilla anguilla</name>
    <name type="common">European freshwater eel</name>
    <name type="synonym">Muraena anguilla</name>
    <dbReference type="NCBI Taxonomy" id="7936"/>
    <lineage>
        <taxon>Eukaryota</taxon>
        <taxon>Metazoa</taxon>
        <taxon>Chordata</taxon>
        <taxon>Craniata</taxon>
        <taxon>Vertebrata</taxon>
        <taxon>Euteleostomi</taxon>
        <taxon>Actinopterygii</taxon>
        <taxon>Neopterygii</taxon>
        <taxon>Teleostei</taxon>
        <taxon>Anguilliformes</taxon>
        <taxon>Anguillidae</taxon>
        <taxon>Anguilla</taxon>
    </lineage>
</organism>
<evidence type="ECO:0000313" key="1">
    <source>
        <dbReference type="EMBL" id="JAH94561.1"/>
    </source>
</evidence>
<accession>A0A0E9WWG5</accession>
<protein>
    <submittedName>
        <fullName evidence="1">Uncharacterized protein</fullName>
    </submittedName>
</protein>
<dbReference type="EMBL" id="GBXM01014016">
    <property type="protein sequence ID" value="JAH94561.1"/>
    <property type="molecule type" value="Transcribed_RNA"/>
</dbReference>
<reference evidence="1" key="1">
    <citation type="submission" date="2014-11" db="EMBL/GenBank/DDBJ databases">
        <authorList>
            <person name="Amaro Gonzalez C."/>
        </authorList>
    </citation>
    <scope>NUCLEOTIDE SEQUENCE</scope>
</reference>
<name>A0A0E9WWG5_ANGAN</name>
<reference evidence="1" key="2">
    <citation type="journal article" date="2015" name="Fish Shellfish Immunol.">
        <title>Early steps in the European eel (Anguilla anguilla)-Vibrio vulnificus interaction in the gills: Role of the RtxA13 toxin.</title>
        <authorList>
            <person name="Callol A."/>
            <person name="Pajuelo D."/>
            <person name="Ebbesson L."/>
            <person name="Teles M."/>
            <person name="MacKenzie S."/>
            <person name="Amaro C."/>
        </authorList>
    </citation>
    <scope>NUCLEOTIDE SEQUENCE</scope>
</reference>
<dbReference type="AlphaFoldDB" id="A0A0E9WWG5"/>
<sequence>MAPTCLSDMVKSLQDSGLTTRGAIMGNCKVPYRKTSFGQTAFSIKGISIWNSLPVHFKTNHNFEHFKYKLKQFLKCTKSCNHM</sequence>